<evidence type="ECO:0000313" key="5">
    <source>
        <dbReference type="Proteomes" id="UP000221024"/>
    </source>
</evidence>
<reference evidence="4 5" key="1">
    <citation type="submission" date="2017-10" db="EMBL/GenBank/DDBJ databases">
        <title>Draft genome of Longimonas halophila.</title>
        <authorList>
            <person name="Goh K.M."/>
            <person name="Shamsir M.S."/>
            <person name="Lim S.W."/>
        </authorList>
    </citation>
    <scope>NUCLEOTIDE SEQUENCE [LARGE SCALE GENOMIC DNA]</scope>
    <source>
        <strain evidence="4 5">KCTC 42399</strain>
    </source>
</reference>
<proteinExistence type="predicted"/>
<dbReference type="PROSITE" id="PS51354">
    <property type="entry name" value="GLUTAREDOXIN_2"/>
    <property type="match status" value="1"/>
</dbReference>
<dbReference type="Proteomes" id="UP000221024">
    <property type="component" value="Unassembled WGS sequence"/>
</dbReference>
<evidence type="ECO:0000259" key="3">
    <source>
        <dbReference type="Pfam" id="PF00462"/>
    </source>
</evidence>
<dbReference type="InterPro" id="IPR014044">
    <property type="entry name" value="CAP_dom"/>
</dbReference>
<dbReference type="SUPFAM" id="SSF55797">
    <property type="entry name" value="PR-1-like"/>
    <property type="match status" value="1"/>
</dbReference>
<sequence length="325" mass="34860">MQGRLWLVDGHAAPHEDGTNHYSISCPCLCPHFINYFLSRNGAMQRLLYALLPILLVIGDGLAVQAQPIPGSSPTNASELLPLINEARSAARMCGDDRFPAAPPVAWSDTLAQAAAAHNNDMSTNAFRGHAGSDGSVPHERVRNRTDQFASVGEVLAYFQNNSAETVDAWLGSPDHCRIVMDAAYTHVGTARATGPRYNAPNQTGTYRTAVFGANPDAPRPTVHTNVDSSEQQDSSPEAAGVVVYGRDTCPNTTALRRALDNEGIPYTMRDIDDEAGASDAMWDLLYSADEVIGSTRLPVVEANGVVFGGIRSADRIEQALRGDL</sequence>
<organism evidence="4 5">
    <name type="scientific">Longimonas halophila</name>
    <dbReference type="NCBI Taxonomy" id="1469170"/>
    <lineage>
        <taxon>Bacteria</taxon>
        <taxon>Pseudomonadati</taxon>
        <taxon>Rhodothermota</taxon>
        <taxon>Rhodothermia</taxon>
        <taxon>Rhodothermales</taxon>
        <taxon>Salisaetaceae</taxon>
        <taxon>Longimonas</taxon>
    </lineage>
</organism>
<dbReference type="EMBL" id="PDEP01000006">
    <property type="protein sequence ID" value="PEN06994.1"/>
    <property type="molecule type" value="Genomic_DNA"/>
</dbReference>
<feature type="region of interest" description="Disordered" evidence="1">
    <location>
        <begin position="216"/>
        <end position="238"/>
    </location>
</feature>
<accession>A0A2H3NLG7</accession>
<dbReference type="Pfam" id="PF00462">
    <property type="entry name" value="Glutaredoxin"/>
    <property type="match status" value="1"/>
</dbReference>
<feature type="domain" description="SCP" evidence="2">
    <location>
        <begin position="84"/>
        <end position="199"/>
    </location>
</feature>
<dbReference type="Gene3D" id="3.40.30.10">
    <property type="entry name" value="Glutaredoxin"/>
    <property type="match status" value="1"/>
</dbReference>
<dbReference type="CDD" id="cd05379">
    <property type="entry name" value="CAP_bacterial"/>
    <property type="match status" value="1"/>
</dbReference>
<dbReference type="InterPro" id="IPR036249">
    <property type="entry name" value="Thioredoxin-like_sf"/>
</dbReference>
<dbReference type="Pfam" id="PF00188">
    <property type="entry name" value="CAP"/>
    <property type="match status" value="1"/>
</dbReference>
<evidence type="ECO:0000259" key="2">
    <source>
        <dbReference type="Pfam" id="PF00188"/>
    </source>
</evidence>
<comment type="caution">
    <text evidence="4">The sequence shown here is derived from an EMBL/GenBank/DDBJ whole genome shotgun (WGS) entry which is preliminary data.</text>
</comment>
<gene>
    <name evidence="4" type="ORF">CRI93_07585</name>
</gene>
<dbReference type="PANTHER" id="PTHR31157:SF1">
    <property type="entry name" value="SCP DOMAIN-CONTAINING PROTEIN"/>
    <property type="match status" value="1"/>
</dbReference>
<evidence type="ECO:0000313" key="4">
    <source>
        <dbReference type="EMBL" id="PEN06994.1"/>
    </source>
</evidence>
<dbReference type="SUPFAM" id="SSF52833">
    <property type="entry name" value="Thioredoxin-like"/>
    <property type="match status" value="1"/>
</dbReference>
<protein>
    <submittedName>
        <fullName evidence="4">Uncharacterized protein</fullName>
    </submittedName>
</protein>
<dbReference type="AlphaFoldDB" id="A0A2H3NLG7"/>
<evidence type="ECO:0000256" key="1">
    <source>
        <dbReference type="SAM" id="MobiDB-lite"/>
    </source>
</evidence>
<keyword evidence="5" id="KW-1185">Reference proteome</keyword>
<dbReference type="CDD" id="cd02976">
    <property type="entry name" value="NrdH"/>
    <property type="match status" value="1"/>
</dbReference>
<dbReference type="Gene3D" id="3.40.33.10">
    <property type="entry name" value="CAP"/>
    <property type="match status" value="1"/>
</dbReference>
<feature type="compositionally biased region" description="Polar residues" evidence="1">
    <location>
        <begin position="223"/>
        <end position="236"/>
    </location>
</feature>
<dbReference type="InterPro" id="IPR002109">
    <property type="entry name" value="Glutaredoxin"/>
</dbReference>
<dbReference type="OrthoDB" id="982527at2"/>
<name>A0A2H3NLG7_9BACT</name>
<dbReference type="PANTHER" id="PTHR31157">
    <property type="entry name" value="SCP DOMAIN-CONTAINING PROTEIN"/>
    <property type="match status" value="1"/>
</dbReference>
<feature type="domain" description="Glutaredoxin" evidence="3">
    <location>
        <begin position="242"/>
        <end position="307"/>
    </location>
</feature>
<dbReference type="InterPro" id="IPR035940">
    <property type="entry name" value="CAP_sf"/>
</dbReference>